<dbReference type="Gene3D" id="3.30.430.20">
    <property type="entry name" value="Gnk2 domain, C-X8-C-X2-C motif"/>
    <property type="match status" value="2"/>
</dbReference>
<feature type="domain" description="Gnk2-homologous" evidence="18">
    <location>
        <begin position="138"/>
        <end position="246"/>
    </location>
</feature>
<dbReference type="Proteomes" id="UP000516437">
    <property type="component" value="Chromosome 2"/>
</dbReference>
<dbReference type="GO" id="GO:0042742">
    <property type="term" value="P:defense response to bacterium"/>
    <property type="evidence" value="ECO:0007669"/>
    <property type="project" value="UniProtKB-ARBA"/>
</dbReference>
<comment type="subcellular location">
    <subcellularLocation>
        <location evidence="1">Membrane</location>
        <topology evidence="1">Single-pass membrane protein</topology>
    </subcellularLocation>
</comment>
<dbReference type="PROSITE" id="PS51473">
    <property type="entry name" value="GNK2"/>
    <property type="match status" value="2"/>
</dbReference>
<evidence type="ECO:0000256" key="8">
    <source>
        <dbReference type="ARBA" id="ARBA00022777"/>
    </source>
</evidence>
<evidence type="ECO:0000256" key="11">
    <source>
        <dbReference type="ARBA" id="ARBA00023136"/>
    </source>
</evidence>
<dbReference type="PANTHER" id="PTHR27002">
    <property type="entry name" value="RECEPTOR-LIKE SERINE/THREONINE-PROTEIN KINASE SD1-8"/>
    <property type="match status" value="1"/>
</dbReference>
<keyword evidence="4 15" id="KW-0812">Transmembrane</keyword>
<evidence type="ECO:0000256" key="16">
    <source>
        <dbReference type="SAM" id="SignalP"/>
    </source>
</evidence>
<dbReference type="InterPro" id="IPR038408">
    <property type="entry name" value="GNK2_sf"/>
</dbReference>
<dbReference type="PROSITE" id="PS50011">
    <property type="entry name" value="PROTEIN_KINASE_DOM"/>
    <property type="match status" value="1"/>
</dbReference>
<protein>
    <submittedName>
        <fullName evidence="19">Cysteine-rich receptor-like protein kinase 25</fullName>
    </submittedName>
</protein>
<evidence type="ECO:0000256" key="12">
    <source>
        <dbReference type="ARBA" id="ARBA00023170"/>
    </source>
</evidence>
<dbReference type="OrthoDB" id="2413561at2759"/>
<dbReference type="Pfam" id="PF07714">
    <property type="entry name" value="PK_Tyr_Ser-Thr"/>
    <property type="match status" value="1"/>
</dbReference>
<evidence type="ECO:0000256" key="14">
    <source>
        <dbReference type="PROSITE-ProRule" id="PRU10141"/>
    </source>
</evidence>
<dbReference type="Gene3D" id="3.30.200.20">
    <property type="entry name" value="Phosphorylase Kinase, domain 1"/>
    <property type="match status" value="1"/>
</dbReference>
<feature type="signal peptide" evidence="16">
    <location>
        <begin position="1"/>
        <end position="27"/>
    </location>
</feature>
<dbReference type="CDD" id="cd14066">
    <property type="entry name" value="STKc_IRAK"/>
    <property type="match status" value="1"/>
</dbReference>
<keyword evidence="10 15" id="KW-1133">Transmembrane helix</keyword>
<dbReference type="InterPro" id="IPR002902">
    <property type="entry name" value="GNK2"/>
</dbReference>
<comment type="caution">
    <text evidence="19">The sequence shown here is derived from an EMBL/GenBank/DDBJ whole genome shotgun (WGS) entry which is preliminary data.</text>
</comment>
<feature type="binding site" evidence="14">
    <location>
        <position position="377"/>
    </location>
    <ligand>
        <name>ATP</name>
        <dbReference type="ChEBI" id="CHEBI:30616"/>
    </ligand>
</feature>
<evidence type="ECO:0000313" key="20">
    <source>
        <dbReference type="Proteomes" id="UP000516437"/>
    </source>
</evidence>
<keyword evidence="6" id="KW-0677">Repeat</keyword>
<dbReference type="CDD" id="cd23509">
    <property type="entry name" value="Gnk2-like"/>
    <property type="match status" value="2"/>
</dbReference>
<dbReference type="PANTHER" id="PTHR27002:SF1050">
    <property type="entry name" value="CYSTEINE-RICH RECEPTOR-LIKE PROTEIN KINASE 5"/>
    <property type="match status" value="1"/>
</dbReference>
<keyword evidence="13" id="KW-0325">Glycoprotein</keyword>
<keyword evidence="7 14" id="KW-0547">Nucleotide-binding</keyword>
<keyword evidence="11 15" id="KW-0472">Membrane</keyword>
<sequence length="674" mass="74732">MTSGSPSMTLVLFSTISFLGLATLAAGQNYLYHVCANTTFPKNSIYNSSLNSLLSSLSSDATRNLEFFNTTAGQNTSDPLYGLFLCRGDVTADSCQACVAAATKNLAGKCSREKAAVIWYDECTVRYSNESIFSTVAVRPRVALLNTQNITDQDRFNRLVNTTMTDLASQASNAPTGAKKFGTKEVNFSDFQNLYFLVQCTPDLSSTDCNSCLQAAMSRLSICCSGKQGARVLFPSCNVRYELYPFYRMVPVHTPVPSPGKSKISTVTIIVAIVAPIAVAMGLLILCYCFLSRRESKKFNAKKASSFKKSDRTVTYDAANAANEIAKEIATADSLQYDLRTIVAATNKFSNANKLGEGGFGEVYKGTLSTGDEIAVKRLWRSSGQDVEQFKNEVVLVAKLQHKNLVRLLGFCLEGEEKILIYEYLSNKSLEYFLYDKKLRAQLDWSKRYKIFEGIARGIQYLHEDSQLKIIHRDLKASSILLDANMNPKIADFSLARILEADQNKRYASRIVGTYGYMSPEYAMHGEFSEKSDVYSFGVLVLELISGKKNSHFDSESAEDLSSYAWIHWREGKPLELLDPTLRDTYSREEVIRCIQIGLLCVQKDPADRPTMSSITLMLKSSSVTLPSPQQPAFFVRSETDPIIPKMGLENDHSIGIDMLSSANEAPLAEPDAR</sequence>
<dbReference type="FunFam" id="1.10.510.10:FF:000129">
    <property type="entry name" value="cysteine-rich receptor-like protein kinase 10"/>
    <property type="match status" value="1"/>
</dbReference>
<dbReference type="InterPro" id="IPR001245">
    <property type="entry name" value="Ser-Thr/Tyr_kinase_cat_dom"/>
</dbReference>
<evidence type="ECO:0000256" key="6">
    <source>
        <dbReference type="ARBA" id="ARBA00022737"/>
    </source>
</evidence>
<dbReference type="GO" id="GO:0005524">
    <property type="term" value="F:ATP binding"/>
    <property type="evidence" value="ECO:0007669"/>
    <property type="project" value="UniProtKB-UniRule"/>
</dbReference>
<evidence type="ECO:0000256" key="4">
    <source>
        <dbReference type="ARBA" id="ARBA00022692"/>
    </source>
</evidence>
<dbReference type="InterPro" id="IPR011009">
    <property type="entry name" value="Kinase-like_dom_sf"/>
</dbReference>
<dbReference type="GO" id="GO:0004674">
    <property type="term" value="F:protein serine/threonine kinase activity"/>
    <property type="evidence" value="ECO:0007669"/>
    <property type="project" value="UniProtKB-KW"/>
</dbReference>
<keyword evidence="9 14" id="KW-0067">ATP-binding</keyword>
<keyword evidence="20" id="KW-1185">Reference proteome</keyword>
<dbReference type="EMBL" id="RXIC02000020">
    <property type="protein sequence ID" value="KAB1222085.1"/>
    <property type="molecule type" value="Genomic_DNA"/>
</dbReference>
<dbReference type="FunFam" id="3.30.430.20:FF:000012">
    <property type="entry name" value="Cysteine-rich receptor-like protein kinase 25"/>
    <property type="match status" value="1"/>
</dbReference>
<keyword evidence="8 19" id="KW-0418">Kinase</keyword>
<feature type="transmembrane region" description="Helical" evidence="15">
    <location>
        <begin position="267"/>
        <end position="291"/>
    </location>
</feature>
<dbReference type="SUPFAM" id="SSF56112">
    <property type="entry name" value="Protein kinase-like (PK-like)"/>
    <property type="match status" value="1"/>
</dbReference>
<name>A0A6A1WA47_9ROSI</name>
<feature type="domain" description="Protein kinase" evidence="17">
    <location>
        <begin position="349"/>
        <end position="634"/>
    </location>
</feature>
<evidence type="ECO:0000256" key="5">
    <source>
        <dbReference type="ARBA" id="ARBA00022729"/>
    </source>
</evidence>
<dbReference type="GO" id="GO:0009751">
    <property type="term" value="P:response to salicylic acid"/>
    <property type="evidence" value="ECO:0007669"/>
    <property type="project" value="UniProtKB-ARBA"/>
</dbReference>
<dbReference type="InterPro" id="IPR000719">
    <property type="entry name" value="Prot_kinase_dom"/>
</dbReference>
<dbReference type="InterPro" id="IPR017441">
    <property type="entry name" value="Protein_kinase_ATP_BS"/>
</dbReference>
<keyword evidence="2" id="KW-0723">Serine/threonine-protein kinase</keyword>
<dbReference type="PROSITE" id="PS00107">
    <property type="entry name" value="PROTEIN_KINASE_ATP"/>
    <property type="match status" value="1"/>
</dbReference>
<evidence type="ECO:0000256" key="2">
    <source>
        <dbReference type="ARBA" id="ARBA00022527"/>
    </source>
</evidence>
<gene>
    <name evidence="19" type="ORF">CJ030_MR2G028796</name>
</gene>
<evidence type="ECO:0000259" key="18">
    <source>
        <dbReference type="PROSITE" id="PS51473"/>
    </source>
</evidence>
<keyword evidence="5 16" id="KW-0732">Signal</keyword>
<evidence type="ECO:0000256" key="10">
    <source>
        <dbReference type="ARBA" id="ARBA00022989"/>
    </source>
</evidence>
<evidence type="ECO:0000313" key="19">
    <source>
        <dbReference type="EMBL" id="KAB1222085.1"/>
    </source>
</evidence>
<organism evidence="19 20">
    <name type="scientific">Morella rubra</name>
    <name type="common">Chinese bayberry</name>
    <dbReference type="NCBI Taxonomy" id="262757"/>
    <lineage>
        <taxon>Eukaryota</taxon>
        <taxon>Viridiplantae</taxon>
        <taxon>Streptophyta</taxon>
        <taxon>Embryophyta</taxon>
        <taxon>Tracheophyta</taxon>
        <taxon>Spermatophyta</taxon>
        <taxon>Magnoliopsida</taxon>
        <taxon>eudicotyledons</taxon>
        <taxon>Gunneridae</taxon>
        <taxon>Pentapetalae</taxon>
        <taxon>rosids</taxon>
        <taxon>fabids</taxon>
        <taxon>Fagales</taxon>
        <taxon>Myricaceae</taxon>
        <taxon>Morella</taxon>
    </lineage>
</organism>
<dbReference type="AlphaFoldDB" id="A0A6A1WA47"/>
<evidence type="ECO:0000256" key="9">
    <source>
        <dbReference type="ARBA" id="ARBA00022840"/>
    </source>
</evidence>
<evidence type="ECO:0000256" key="13">
    <source>
        <dbReference type="ARBA" id="ARBA00023180"/>
    </source>
</evidence>
<evidence type="ECO:0000256" key="1">
    <source>
        <dbReference type="ARBA" id="ARBA00004167"/>
    </source>
</evidence>
<keyword evidence="3" id="KW-0808">Transferase</keyword>
<keyword evidence="12 19" id="KW-0675">Receptor</keyword>
<dbReference type="FunFam" id="3.30.200.20:FF:000727">
    <property type="entry name" value="Cysteine-rich RLK (RECEPTOR-like protein kinase) 23"/>
    <property type="match status" value="1"/>
</dbReference>
<proteinExistence type="predicted"/>
<dbReference type="GO" id="GO:0005886">
    <property type="term" value="C:plasma membrane"/>
    <property type="evidence" value="ECO:0007669"/>
    <property type="project" value="TreeGrafter"/>
</dbReference>
<evidence type="ECO:0000256" key="15">
    <source>
        <dbReference type="SAM" id="Phobius"/>
    </source>
</evidence>
<evidence type="ECO:0000256" key="3">
    <source>
        <dbReference type="ARBA" id="ARBA00022679"/>
    </source>
</evidence>
<accession>A0A6A1WA47</accession>
<feature type="domain" description="Gnk2-homologous" evidence="18">
    <location>
        <begin position="28"/>
        <end position="132"/>
    </location>
</feature>
<dbReference type="FunFam" id="3.30.430.20:FF:000003">
    <property type="entry name" value="Cysteine-rich RLK (RECEPTOR-like protein kinase) 10"/>
    <property type="match status" value="1"/>
</dbReference>
<feature type="chain" id="PRO_5025387025" evidence="16">
    <location>
        <begin position="28"/>
        <end position="674"/>
    </location>
</feature>
<evidence type="ECO:0000256" key="7">
    <source>
        <dbReference type="ARBA" id="ARBA00022741"/>
    </source>
</evidence>
<reference evidence="19 20" key="1">
    <citation type="journal article" date="2019" name="Plant Biotechnol. J.">
        <title>The red bayberry genome and genetic basis of sex determination.</title>
        <authorList>
            <person name="Jia H.M."/>
            <person name="Jia H.J."/>
            <person name="Cai Q.L."/>
            <person name="Wang Y."/>
            <person name="Zhao H.B."/>
            <person name="Yang W.F."/>
            <person name="Wang G.Y."/>
            <person name="Li Y.H."/>
            <person name="Zhan D.L."/>
            <person name="Shen Y.T."/>
            <person name="Niu Q.F."/>
            <person name="Chang L."/>
            <person name="Qiu J."/>
            <person name="Zhao L."/>
            <person name="Xie H.B."/>
            <person name="Fu W.Y."/>
            <person name="Jin J."/>
            <person name="Li X.W."/>
            <person name="Jiao Y."/>
            <person name="Zhou C.C."/>
            <person name="Tu T."/>
            <person name="Chai C.Y."/>
            <person name="Gao J.L."/>
            <person name="Fan L.J."/>
            <person name="van de Weg E."/>
            <person name="Wang J.Y."/>
            <person name="Gao Z.S."/>
        </authorList>
    </citation>
    <scope>NUCLEOTIDE SEQUENCE [LARGE SCALE GENOMIC DNA]</scope>
    <source>
        <tissue evidence="19">Leaves</tissue>
    </source>
</reference>
<dbReference type="Pfam" id="PF01657">
    <property type="entry name" value="Stress-antifung"/>
    <property type="match status" value="2"/>
</dbReference>
<evidence type="ECO:0000259" key="17">
    <source>
        <dbReference type="PROSITE" id="PS50011"/>
    </source>
</evidence>
<dbReference type="Gene3D" id="1.10.510.10">
    <property type="entry name" value="Transferase(Phosphotransferase) domain 1"/>
    <property type="match status" value="1"/>
</dbReference>